<dbReference type="Proteomes" id="UP000236291">
    <property type="component" value="Unassembled WGS sequence"/>
</dbReference>
<gene>
    <name evidence="1" type="ORF">L195_g048689</name>
</gene>
<name>A0A2K3JM24_TRIPR</name>
<evidence type="ECO:0000313" key="1">
    <source>
        <dbReference type="EMBL" id="PNX55064.1"/>
    </source>
</evidence>
<dbReference type="AlphaFoldDB" id="A0A2K3JM24"/>
<reference evidence="1 2" key="2">
    <citation type="journal article" date="2017" name="Front. Plant Sci.">
        <title>Gene Classification and Mining of Molecular Markers Useful in Red Clover (Trifolium pratense) Breeding.</title>
        <authorList>
            <person name="Istvanek J."/>
            <person name="Dluhosova J."/>
            <person name="Dluhos P."/>
            <person name="Patkova L."/>
            <person name="Nedelnik J."/>
            <person name="Repkova J."/>
        </authorList>
    </citation>
    <scope>NUCLEOTIDE SEQUENCE [LARGE SCALE GENOMIC DNA]</scope>
    <source>
        <strain evidence="2">cv. Tatra</strain>
        <tissue evidence="1">Young leaves</tissue>
    </source>
</reference>
<sequence length="68" mass="7722">MQDSKRSAVTQIWKLAFKVNKMKKGTVGINFTMKTFTVKVEIETNHMTRDSVTGGFELKQGIAILRMT</sequence>
<accession>A0A2K3JM24</accession>
<dbReference type="EMBL" id="ASHM01070149">
    <property type="protein sequence ID" value="PNX55064.1"/>
    <property type="molecule type" value="Genomic_DNA"/>
</dbReference>
<protein>
    <submittedName>
        <fullName evidence="1">Uncharacterized protein</fullName>
    </submittedName>
</protein>
<evidence type="ECO:0000313" key="2">
    <source>
        <dbReference type="Proteomes" id="UP000236291"/>
    </source>
</evidence>
<organism evidence="1 2">
    <name type="scientific">Trifolium pratense</name>
    <name type="common">Red clover</name>
    <dbReference type="NCBI Taxonomy" id="57577"/>
    <lineage>
        <taxon>Eukaryota</taxon>
        <taxon>Viridiplantae</taxon>
        <taxon>Streptophyta</taxon>
        <taxon>Embryophyta</taxon>
        <taxon>Tracheophyta</taxon>
        <taxon>Spermatophyta</taxon>
        <taxon>Magnoliopsida</taxon>
        <taxon>eudicotyledons</taxon>
        <taxon>Gunneridae</taxon>
        <taxon>Pentapetalae</taxon>
        <taxon>rosids</taxon>
        <taxon>fabids</taxon>
        <taxon>Fabales</taxon>
        <taxon>Fabaceae</taxon>
        <taxon>Papilionoideae</taxon>
        <taxon>50 kb inversion clade</taxon>
        <taxon>NPAAA clade</taxon>
        <taxon>Hologalegina</taxon>
        <taxon>IRL clade</taxon>
        <taxon>Trifolieae</taxon>
        <taxon>Trifolium</taxon>
    </lineage>
</organism>
<proteinExistence type="predicted"/>
<reference evidence="1 2" key="1">
    <citation type="journal article" date="2014" name="Am. J. Bot.">
        <title>Genome assembly and annotation for red clover (Trifolium pratense; Fabaceae).</title>
        <authorList>
            <person name="Istvanek J."/>
            <person name="Jaros M."/>
            <person name="Krenek A."/>
            <person name="Repkova J."/>
        </authorList>
    </citation>
    <scope>NUCLEOTIDE SEQUENCE [LARGE SCALE GENOMIC DNA]</scope>
    <source>
        <strain evidence="2">cv. Tatra</strain>
        <tissue evidence="1">Young leaves</tissue>
    </source>
</reference>
<comment type="caution">
    <text evidence="1">The sequence shown here is derived from an EMBL/GenBank/DDBJ whole genome shotgun (WGS) entry which is preliminary data.</text>
</comment>